<protein>
    <recommendedName>
        <fullName evidence="1">DUF8048 domain-containing protein</fullName>
    </recommendedName>
</protein>
<sequence length="128" mass="13569">MTDTDATATTAIDREVCERVADDEGVEAEDLAATLDVVAASLTDEHSTYEREYDYTTVEGTRIYFADAAAWDGLASDLDLDSSLASAVRDAHRAQAAKLLDDAAAGHRAEVEDGTPVVAGVDTAEEMN</sequence>
<gene>
    <name evidence="2" type="ORF">ACFQHK_07485</name>
</gene>
<evidence type="ECO:0000313" key="3">
    <source>
        <dbReference type="Proteomes" id="UP001596406"/>
    </source>
</evidence>
<dbReference type="Pfam" id="PF26222">
    <property type="entry name" value="DUF8048"/>
    <property type="match status" value="1"/>
</dbReference>
<keyword evidence="3" id="KW-1185">Reference proteome</keyword>
<proteinExistence type="predicted"/>
<dbReference type="AlphaFoldDB" id="A0ABD5U770"/>
<dbReference type="Proteomes" id="UP001596406">
    <property type="component" value="Unassembled WGS sequence"/>
</dbReference>
<reference evidence="2 3" key="1">
    <citation type="journal article" date="2019" name="Int. J. Syst. Evol. Microbiol.">
        <title>The Global Catalogue of Microorganisms (GCM) 10K type strain sequencing project: providing services to taxonomists for standard genome sequencing and annotation.</title>
        <authorList>
            <consortium name="The Broad Institute Genomics Platform"/>
            <consortium name="The Broad Institute Genome Sequencing Center for Infectious Disease"/>
            <person name="Wu L."/>
            <person name="Ma J."/>
        </authorList>
    </citation>
    <scope>NUCLEOTIDE SEQUENCE [LARGE SCALE GENOMIC DNA]</scope>
    <source>
        <strain evidence="2 3">PSRA2</strain>
    </source>
</reference>
<feature type="domain" description="DUF8048" evidence="1">
    <location>
        <begin position="11"/>
        <end position="120"/>
    </location>
</feature>
<dbReference type="InterPro" id="IPR058361">
    <property type="entry name" value="DUF8048"/>
</dbReference>
<dbReference type="EMBL" id="JBHSXM010000001">
    <property type="protein sequence ID" value="MFC6836347.1"/>
    <property type="molecule type" value="Genomic_DNA"/>
</dbReference>
<accession>A0ABD5U770</accession>
<name>A0ABD5U770_9EURY</name>
<evidence type="ECO:0000259" key="1">
    <source>
        <dbReference type="Pfam" id="PF26222"/>
    </source>
</evidence>
<evidence type="ECO:0000313" key="2">
    <source>
        <dbReference type="EMBL" id="MFC6836347.1"/>
    </source>
</evidence>
<organism evidence="2 3">
    <name type="scientific">Halomarina ordinaria</name>
    <dbReference type="NCBI Taxonomy" id="3033939"/>
    <lineage>
        <taxon>Archaea</taxon>
        <taxon>Methanobacteriati</taxon>
        <taxon>Methanobacteriota</taxon>
        <taxon>Stenosarchaea group</taxon>
        <taxon>Halobacteria</taxon>
        <taxon>Halobacteriales</taxon>
        <taxon>Natronomonadaceae</taxon>
        <taxon>Halomarina</taxon>
    </lineage>
</organism>
<dbReference type="RefSeq" id="WP_304448033.1">
    <property type="nucleotide sequence ID" value="NZ_JARRAH010000001.1"/>
</dbReference>
<comment type="caution">
    <text evidence="2">The sequence shown here is derived from an EMBL/GenBank/DDBJ whole genome shotgun (WGS) entry which is preliminary data.</text>
</comment>